<keyword evidence="4" id="KW-0812">Transmembrane</keyword>
<keyword evidence="4" id="KW-1133">Transmembrane helix</keyword>
<feature type="binding site" evidence="2">
    <location>
        <position position="84"/>
    </location>
    <ligand>
        <name>Cu cation</name>
        <dbReference type="ChEBI" id="CHEBI:23378"/>
    </ligand>
</feature>
<dbReference type="GO" id="GO:0046872">
    <property type="term" value="F:metal ion binding"/>
    <property type="evidence" value="ECO:0007669"/>
    <property type="project" value="UniProtKB-KW"/>
</dbReference>
<evidence type="ECO:0000313" key="6">
    <source>
        <dbReference type="Proteomes" id="UP000253032"/>
    </source>
</evidence>
<dbReference type="EMBL" id="QOPC01000011">
    <property type="protein sequence ID" value="RCL38324.1"/>
    <property type="molecule type" value="Genomic_DNA"/>
</dbReference>
<dbReference type="InterPro" id="IPR036249">
    <property type="entry name" value="Thioredoxin-like_sf"/>
</dbReference>
<keyword evidence="2" id="KW-0186">Copper</keyword>
<feature type="transmembrane region" description="Helical" evidence="4">
    <location>
        <begin position="7"/>
        <end position="24"/>
    </location>
</feature>
<dbReference type="PANTHER" id="PTHR12151:SF25">
    <property type="entry name" value="LINALOOL DEHYDRATASE_ISOMERASE DOMAIN-CONTAINING PROTEIN"/>
    <property type="match status" value="1"/>
</dbReference>
<dbReference type="InterPro" id="IPR003782">
    <property type="entry name" value="SCO1/SenC"/>
</dbReference>
<dbReference type="Pfam" id="PF02630">
    <property type="entry name" value="SCO1-SenC"/>
    <property type="match status" value="1"/>
</dbReference>
<evidence type="ECO:0000256" key="1">
    <source>
        <dbReference type="ARBA" id="ARBA00010996"/>
    </source>
</evidence>
<evidence type="ECO:0000313" key="5">
    <source>
        <dbReference type="EMBL" id="RCL38324.1"/>
    </source>
</evidence>
<protein>
    <submittedName>
        <fullName evidence="5">SCO family protein</fullName>
    </submittedName>
</protein>
<dbReference type="PANTHER" id="PTHR12151">
    <property type="entry name" value="ELECTRON TRANSPORT PROTIN SCO1/SENC FAMILY MEMBER"/>
    <property type="match status" value="1"/>
</dbReference>
<reference evidence="5 6" key="1">
    <citation type="journal article" date="2018" name="Microbiome">
        <title>Fine metagenomic profile of the Mediterranean stratified and mixed water columns revealed by assembly and recruitment.</title>
        <authorList>
            <person name="Haro-Moreno J.M."/>
            <person name="Lopez-Perez M."/>
            <person name="De La Torre J.R."/>
            <person name="Picazo A."/>
            <person name="Camacho A."/>
            <person name="Rodriguez-Valera F."/>
        </authorList>
    </citation>
    <scope>NUCLEOTIDE SEQUENCE [LARGE SCALE GENOMIC DNA]</scope>
    <source>
        <strain evidence="5">MED-G84</strain>
    </source>
</reference>
<dbReference type="CDD" id="cd02968">
    <property type="entry name" value="SCO"/>
    <property type="match status" value="1"/>
</dbReference>
<comment type="similarity">
    <text evidence="1">Belongs to the SCO1/2 family.</text>
</comment>
<evidence type="ECO:0000256" key="4">
    <source>
        <dbReference type="SAM" id="Phobius"/>
    </source>
</evidence>
<gene>
    <name evidence="5" type="ORF">DBW98_02685</name>
</gene>
<dbReference type="SUPFAM" id="SSF52833">
    <property type="entry name" value="Thioredoxin-like"/>
    <property type="match status" value="1"/>
</dbReference>
<name>A0A368BN49_9GAMM</name>
<feature type="disulfide bond" description="Redox-active" evidence="3">
    <location>
        <begin position="84"/>
        <end position="88"/>
    </location>
</feature>
<organism evidence="5 6">
    <name type="scientific">SAR86 cluster bacterium</name>
    <dbReference type="NCBI Taxonomy" id="2030880"/>
    <lineage>
        <taxon>Bacteria</taxon>
        <taxon>Pseudomonadati</taxon>
        <taxon>Pseudomonadota</taxon>
        <taxon>Gammaproteobacteria</taxon>
        <taxon>SAR86 cluster</taxon>
    </lineage>
</organism>
<evidence type="ECO:0000256" key="2">
    <source>
        <dbReference type="PIRSR" id="PIRSR603782-1"/>
    </source>
</evidence>
<dbReference type="Gene3D" id="3.40.30.10">
    <property type="entry name" value="Glutaredoxin"/>
    <property type="match status" value="1"/>
</dbReference>
<dbReference type="Proteomes" id="UP000253032">
    <property type="component" value="Unassembled WGS sequence"/>
</dbReference>
<proteinExistence type="inferred from homology"/>
<dbReference type="AlphaFoldDB" id="A0A368BN49"/>
<feature type="binding site" evidence="2">
    <location>
        <position position="179"/>
    </location>
    <ligand>
        <name>Cu cation</name>
        <dbReference type="ChEBI" id="CHEBI:23378"/>
    </ligand>
</feature>
<comment type="caution">
    <text evidence="5">The sequence shown here is derived from an EMBL/GenBank/DDBJ whole genome shotgun (WGS) entry which is preliminary data.</text>
</comment>
<evidence type="ECO:0000256" key="3">
    <source>
        <dbReference type="PIRSR" id="PIRSR603782-2"/>
    </source>
</evidence>
<keyword evidence="3" id="KW-1015">Disulfide bond</keyword>
<sequence>MSTNIKISLALIILFMISVLSLFINKLTTPRYLSAPELLVNGFYQFPNPKNFSNFQIISSNNTILNKDTLMGKWTLIYFGFTRCPAECPVAMSLIKNLYSTLDSKGFNLNDKQALLITIDPENDSPNDVDRYAKAFNKNFIGARGDRPMLLSMATQLNVMVIEPPKDSHSDHTGHLENHSNNILLINPEGKYAGFFRPPFEEEKFLLTYQSVVTPR</sequence>
<keyword evidence="2" id="KW-0479">Metal-binding</keyword>
<feature type="binding site" evidence="2">
    <location>
        <position position="88"/>
    </location>
    <ligand>
        <name>Cu cation</name>
        <dbReference type="ChEBI" id="CHEBI:23378"/>
    </ligand>
</feature>
<keyword evidence="4" id="KW-0472">Membrane</keyword>
<accession>A0A368BN49</accession>